<dbReference type="AlphaFoldDB" id="A0A543DP34"/>
<comment type="caution">
    <text evidence="2">The sequence shown here is derived from an EMBL/GenBank/DDBJ whole genome shotgun (WGS) entry which is preliminary data.</text>
</comment>
<sequence>MNAPVPPPLIELRARLARYPADRYPIQHATASFHLGFALTEAGRFIDAERALAVAAELFDPDRMPAEHAKALNARGAALRAAGLPDAAAGCFQRASAAFAALGQPLEHGAALFNLGLARRDLGEDPIEDFRRAQEQLDPDRVPAHASAAARELGAALLTAGRSAEAAPVLAEAIALADRGGDLAGLGAAANTLGLVHLALGATAEAIEVLHSAVGAHPRTVRPDGHAMAKANLALAHERAGDTVRARLAARQALGFPGYLNRSAPRPRPFWGEWATRPGRCLMSSTSNRLSNGQRSCGRSSCAGPTPGPRTARSRRRPSSWACWIDQPPLRS</sequence>
<dbReference type="InterPro" id="IPR011990">
    <property type="entry name" value="TPR-like_helical_dom_sf"/>
</dbReference>
<keyword evidence="3" id="KW-1185">Reference proteome</keyword>
<dbReference type="OrthoDB" id="5185560at2"/>
<protein>
    <submittedName>
        <fullName evidence="2">Uncharacterized protein</fullName>
    </submittedName>
</protein>
<evidence type="ECO:0000256" key="1">
    <source>
        <dbReference type="SAM" id="MobiDB-lite"/>
    </source>
</evidence>
<name>A0A543DP34_9PSEU</name>
<feature type="region of interest" description="Disordered" evidence="1">
    <location>
        <begin position="285"/>
        <end position="320"/>
    </location>
</feature>
<organism evidence="2 3">
    <name type="scientific">Pseudonocardia kunmingensis</name>
    <dbReference type="NCBI Taxonomy" id="630975"/>
    <lineage>
        <taxon>Bacteria</taxon>
        <taxon>Bacillati</taxon>
        <taxon>Actinomycetota</taxon>
        <taxon>Actinomycetes</taxon>
        <taxon>Pseudonocardiales</taxon>
        <taxon>Pseudonocardiaceae</taxon>
        <taxon>Pseudonocardia</taxon>
    </lineage>
</organism>
<dbReference type="EMBL" id="VFPA01000002">
    <property type="protein sequence ID" value="TQM11096.1"/>
    <property type="molecule type" value="Genomic_DNA"/>
</dbReference>
<evidence type="ECO:0000313" key="3">
    <source>
        <dbReference type="Proteomes" id="UP000315677"/>
    </source>
</evidence>
<dbReference type="Proteomes" id="UP000315677">
    <property type="component" value="Unassembled WGS sequence"/>
</dbReference>
<reference evidence="2 3" key="1">
    <citation type="submission" date="2019-06" db="EMBL/GenBank/DDBJ databases">
        <title>Sequencing the genomes of 1000 actinobacteria strains.</title>
        <authorList>
            <person name="Klenk H.-P."/>
        </authorList>
    </citation>
    <scope>NUCLEOTIDE SEQUENCE [LARGE SCALE GENOMIC DNA]</scope>
    <source>
        <strain evidence="2 3">DSM 45301</strain>
    </source>
</reference>
<dbReference type="Gene3D" id="1.25.40.10">
    <property type="entry name" value="Tetratricopeptide repeat domain"/>
    <property type="match status" value="2"/>
</dbReference>
<evidence type="ECO:0000313" key="2">
    <source>
        <dbReference type="EMBL" id="TQM11096.1"/>
    </source>
</evidence>
<feature type="compositionally biased region" description="Polar residues" evidence="1">
    <location>
        <begin position="285"/>
        <end position="299"/>
    </location>
</feature>
<dbReference type="RefSeq" id="WP_142054959.1">
    <property type="nucleotide sequence ID" value="NZ_VFPA01000002.1"/>
</dbReference>
<accession>A0A543DP34</accession>
<gene>
    <name evidence="2" type="ORF">FB558_3640</name>
</gene>
<proteinExistence type="predicted"/>
<dbReference type="SUPFAM" id="SSF48452">
    <property type="entry name" value="TPR-like"/>
    <property type="match status" value="1"/>
</dbReference>